<dbReference type="AlphaFoldDB" id="A0A840EJ91"/>
<dbReference type="Proteomes" id="UP000553034">
    <property type="component" value="Unassembled WGS sequence"/>
</dbReference>
<evidence type="ECO:0000313" key="5">
    <source>
        <dbReference type="Proteomes" id="UP000553034"/>
    </source>
</evidence>
<feature type="signal peptide" evidence="2">
    <location>
        <begin position="1"/>
        <end position="18"/>
    </location>
</feature>
<dbReference type="EMBL" id="JACIFO010000006">
    <property type="protein sequence ID" value="MBB4119432.1"/>
    <property type="molecule type" value="Genomic_DNA"/>
</dbReference>
<accession>A0A840EJ91</accession>
<organism evidence="4 5">
    <name type="scientific">Mesonia hippocampi</name>
    <dbReference type="NCBI Taxonomy" id="1628250"/>
    <lineage>
        <taxon>Bacteria</taxon>
        <taxon>Pseudomonadati</taxon>
        <taxon>Bacteroidota</taxon>
        <taxon>Flavobacteriia</taxon>
        <taxon>Flavobacteriales</taxon>
        <taxon>Flavobacteriaceae</taxon>
        <taxon>Mesonia</taxon>
    </lineage>
</organism>
<protein>
    <recommendedName>
        <fullName evidence="3">Secretion system C-terminal sorting domain-containing protein</fullName>
    </recommendedName>
</protein>
<dbReference type="NCBIfam" id="TIGR04183">
    <property type="entry name" value="Por_Secre_tail"/>
    <property type="match status" value="1"/>
</dbReference>
<keyword evidence="5" id="KW-1185">Reference proteome</keyword>
<comment type="caution">
    <text evidence="4">The sequence shown here is derived from an EMBL/GenBank/DDBJ whole genome shotgun (WGS) entry which is preliminary data.</text>
</comment>
<evidence type="ECO:0000256" key="1">
    <source>
        <dbReference type="ARBA" id="ARBA00022729"/>
    </source>
</evidence>
<proteinExistence type="predicted"/>
<dbReference type="InterPro" id="IPR026444">
    <property type="entry name" value="Secre_tail"/>
</dbReference>
<evidence type="ECO:0000256" key="2">
    <source>
        <dbReference type="SAM" id="SignalP"/>
    </source>
</evidence>
<gene>
    <name evidence="4" type="ORF">GGR32_001730</name>
</gene>
<feature type="domain" description="Secretion system C-terminal sorting" evidence="3">
    <location>
        <begin position="470"/>
        <end position="538"/>
    </location>
</feature>
<dbReference type="Pfam" id="PF18962">
    <property type="entry name" value="Por_Secre_tail"/>
    <property type="match status" value="1"/>
</dbReference>
<feature type="chain" id="PRO_5032678992" description="Secretion system C-terminal sorting domain-containing protein" evidence="2">
    <location>
        <begin position="19"/>
        <end position="539"/>
    </location>
</feature>
<evidence type="ECO:0000313" key="4">
    <source>
        <dbReference type="EMBL" id="MBB4119432.1"/>
    </source>
</evidence>
<keyword evidence="1 2" id="KW-0732">Signal</keyword>
<name>A0A840EJ91_9FLAO</name>
<reference evidence="4 5" key="1">
    <citation type="submission" date="2020-08" db="EMBL/GenBank/DDBJ databases">
        <title>Genomic Encyclopedia of Type Strains, Phase IV (KMG-IV): sequencing the most valuable type-strain genomes for metagenomic binning, comparative biology and taxonomic classification.</title>
        <authorList>
            <person name="Goeker M."/>
        </authorList>
    </citation>
    <scope>NUCLEOTIDE SEQUENCE [LARGE SCALE GENOMIC DNA]</scope>
    <source>
        <strain evidence="4 5">DSM 29568</strain>
    </source>
</reference>
<evidence type="ECO:0000259" key="3">
    <source>
        <dbReference type="Pfam" id="PF18962"/>
    </source>
</evidence>
<sequence length="539" mass="58310">MKKITLLLLLLVSTFSFAQGTETFDNLTLTGTSYVDGTFTGQDGSTWEYLQSRGDYQISGNAIMLGRNRTPDAEVKSGSIANGIGTLNFDYMQAFSNNVDLDVYVNNVLVANVTTNSEQNVIKNSGNISVNVAGNFVLKFLNTNGAQVVIDNVTWTANGGTPQPALSITAPTDGQIFNPNTTSVNASFNVQNFSVGNTATSDGYISWVLNSTTTAKYDTADETINVSAGNSYTLTAELLDFNGNPLNPAVTQTVNFSVANYTPVATIQDLRDLPEDTYAEFTGEATITFLQNFRNQKYIEDATAAILIDDNNDVLTNTYAIGDNITGLKGLVGAHNGIAQFYPVEDIATIVSNGNTITPQTVTIADFMANYNDYESELIAIENVTITGDTNVFTNGSNYTITENTGDSSVLRTNFYNVDFIGTNLPTEEISFVAGIASHYSGKGQIFPRDLNDFGEVLSTDNIQAQDVSIYPNPANTYVNIQTTNNQAVNIAIYNLLGQEVLTQNNVQNTVNLEGLQKGLYIIKVSNAHVNFTQKLIVK</sequence>
<dbReference type="RefSeq" id="WP_183477781.1">
    <property type="nucleotide sequence ID" value="NZ_JACIFO010000006.1"/>
</dbReference>